<sequence length="222" mass="25667">METEKVDIKNIARDALTNVFRTDTDQSGFIHIDFGQDISSTEFRTLMIQLKTELSVLVANKFHKKLTYQWLGRFDQQLTTPHHLDNAADQSFLMLGYEPSDIESELYLADYHKFSKENKKAVNNNFDESNPIYLGDEKLLEPYITKVQPFPKDTYKIVLINNSNSKAENLTLGVFHKATIINQDLSKKRVVNSMMLNMVPMNLRDEKKIDEADFKITEHVST</sequence>
<comment type="caution">
    <text evidence="1">The sequence shown here is derived from an EMBL/GenBank/DDBJ whole genome shotgun (WGS) entry which is preliminary data.</text>
</comment>
<name>A0A7X2ZT31_9FLAO</name>
<accession>A0A7X2ZT31</accession>
<dbReference type="EMBL" id="RCNR01000012">
    <property type="protein sequence ID" value="MUH35880.1"/>
    <property type="molecule type" value="Genomic_DNA"/>
</dbReference>
<dbReference type="AlphaFoldDB" id="A0A7X2ZT31"/>
<dbReference type="OrthoDB" id="1175351at2"/>
<keyword evidence="2" id="KW-1185">Reference proteome</keyword>
<organism evidence="1 2">
    <name type="scientific">Zobellia amurskyensis</name>
    <dbReference type="NCBI Taxonomy" id="248905"/>
    <lineage>
        <taxon>Bacteria</taxon>
        <taxon>Pseudomonadati</taxon>
        <taxon>Bacteroidota</taxon>
        <taxon>Flavobacteriia</taxon>
        <taxon>Flavobacteriales</taxon>
        <taxon>Flavobacteriaceae</taxon>
        <taxon>Zobellia</taxon>
    </lineage>
</organism>
<evidence type="ECO:0000313" key="1">
    <source>
        <dbReference type="EMBL" id="MUH35880.1"/>
    </source>
</evidence>
<dbReference type="Proteomes" id="UP000540519">
    <property type="component" value="Unassembled WGS sequence"/>
</dbReference>
<proteinExistence type="predicted"/>
<dbReference type="RefSeq" id="WP_155599578.1">
    <property type="nucleotide sequence ID" value="NZ_RCNR01000012.1"/>
</dbReference>
<protein>
    <submittedName>
        <fullName evidence="1">Uncharacterized protein</fullName>
    </submittedName>
</protein>
<reference evidence="1 2" key="1">
    <citation type="journal article" date="2019" name="Mar. Drugs">
        <title>Comparative Genomics and CAZyme Genome Repertoires of Marine Zobellia amurskyensis KMM 3526(T) and Zobellia laminariae KMM 3676(T).</title>
        <authorList>
            <person name="Chernysheva N."/>
            <person name="Bystritskaya E."/>
            <person name="Stenkova A."/>
            <person name="Golovkin I."/>
            <person name="Nedashkovskaya O."/>
            <person name="Isaeva M."/>
        </authorList>
    </citation>
    <scope>NUCLEOTIDE SEQUENCE [LARGE SCALE GENOMIC DNA]</scope>
    <source>
        <strain evidence="1 2">KMM 3526</strain>
    </source>
</reference>
<gene>
    <name evidence="1" type="ORF">D9O36_08515</name>
</gene>
<evidence type="ECO:0000313" key="2">
    <source>
        <dbReference type="Proteomes" id="UP000540519"/>
    </source>
</evidence>